<feature type="domain" description="Helix-turn-helix" evidence="1">
    <location>
        <begin position="4"/>
        <end position="44"/>
    </location>
</feature>
<keyword evidence="3" id="KW-1185">Reference proteome</keyword>
<dbReference type="GO" id="GO:0003677">
    <property type="term" value="F:DNA binding"/>
    <property type="evidence" value="ECO:0007669"/>
    <property type="project" value="InterPro"/>
</dbReference>
<evidence type="ECO:0000313" key="2">
    <source>
        <dbReference type="EMBL" id="GCD20962.1"/>
    </source>
</evidence>
<sequence length="215" mass="23687">MEVSVAEAAELLEVSPRRVRQLIEAGRLHARQVGRQWLVEAASLPSRPRRVRPMVPDVAWAILADVAPDDYAPDEAYRWRQRRNRLVHDAEPEQLLASWVSSRARRQVFEARAPHGMLDDERVVPSGLSDVRAGIAAGNLVEGYVRAVDLDAVRREFLLRPGGVAANVVLHVVDELPPRPVPRLVLAADLAEHDEPRALARAGALIQETLATGGA</sequence>
<dbReference type="InterPro" id="IPR041657">
    <property type="entry name" value="HTH_17"/>
</dbReference>
<gene>
    <name evidence="2" type="ORF">CTKZ_25240</name>
</gene>
<reference evidence="2 3" key="1">
    <citation type="submission" date="2018-11" db="EMBL/GenBank/DDBJ databases">
        <title>Draft genome sequence of Cellulomonas takizawaensis strain TKZ-21.</title>
        <authorList>
            <person name="Yamamura H."/>
            <person name="Hayashi T."/>
            <person name="Hamada M."/>
            <person name="Serisawa Y."/>
            <person name="Matsuyama K."/>
            <person name="Nakagawa Y."/>
            <person name="Otoguro M."/>
            <person name="Yanagida F."/>
            <person name="Hayakawa M."/>
        </authorList>
    </citation>
    <scope>NUCLEOTIDE SEQUENCE [LARGE SCALE GENOMIC DNA]</scope>
    <source>
        <strain evidence="2 3">TKZ-21</strain>
    </source>
</reference>
<dbReference type="Pfam" id="PF12728">
    <property type="entry name" value="HTH_17"/>
    <property type="match status" value="1"/>
</dbReference>
<dbReference type="EMBL" id="BHYL01000213">
    <property type="protein sequence ID" value="GCD20962.1"/>
    <property type="molecule type" value="Genomic_DNA"/>
</dbReference>
<dbReference type="InterPro" id="IPR010093">
    <property type="entry name" value="SinI_DNA-bd"/>
</dbReference>
<comment type="caution">
    <text evidence="2">The sequence shown here is derived from an EMBL/GenBank/DDBJ whole genome shotgun (WGS) entry which is preliminary data.</text>
</comment>
<protein>
    <recommendedName>
        <fullName evidence="1">Helix-turn-helix domain-containing protein</fullName>
    </recommendedName>
</protein>
<accession>A0A401V226</accession>
<evidence type="ECO:0000313" key="3">
    <source>
        <dbReference type="Proteomes" id="UP000288246"/>
    </source>
</evidence>
<proteinExistence type="predicted"/>
<dbReference type="Proteomes" id="UP000288246">
    <property type="component" value="Unassembled WGS sequence"/>
</dbReference>
<organism evidence="2 3">
    <name type="scientific">Cellulomonas algicola</name>
    <dbReference type="NCBI Taxonomy" id="2071633"/>
    <lineage>
        <taxon>Bacteria</taxon>
        <taxon>Bacillati</taxon>
        <taxon>Actinomycetota</taxon>
        <taxon>Actinomycetes</taxon>
        <taxon>Micrococcales</taxon>
        <taxon>Cellulomonadaceae</taxon>
        <taxon>Cellulomonas</taxon>
    </lineage>
</organism>
<dbReference type="AlphaFoldDB" id="A0A401V226"/>
<evidence type="ECO:0000259" key="1">
    <source>
        <dbReference type="Pfam" id="PF12728"/>
    </source>
</evidence>
<name>A0A401V226_9CELL</name>
<dbReference type="NCBIfam" id="TIGR01764">
    <property type="entry name" value="excise"/>
    <property type="match status" value="1"/>
</dbReference>